<organism evidence="2 3">
    <name type="scientific">Polaribacter butkevichii</name>
    <dbReference type="NCBI Taxonomy" id="218490"/>
    <lineage>
        <taxon>Bacteria</taxon>
        <taxon>Pseudomonadati</taxon>
        <taxon>Bacteroidota</taxon>
        <taxon>Flavobacteriia</taxon>
        <taxon>Flavobacteriales</taxon>
        <taxon>Flavobacteriaceae</taxon>
    </lineage>
</organism>
<keyword evidence="1" id="KW-0472">Membrane</keyword>
<dbReference type="InterPro" id="IPR025250">
    <property type="entry name" value="DUF4199"/>
</dbReference>
<dbReference type="Pfam" id="PF13858">
    <property type="entry name" value="DUF4199"/>
    <property type="match status" value="1"/>
</dbReference>
<reference evidence="2 3" key="1">
    <citation type="submission" date="2016-12" db="EMBL/GenBank/DDBJ databases">
        <title>Trade-off between light-utilization and light-protection in marine flavobacteria.</title>
        <authorList>
            <person name="Kumagai Y."/>
            <person name="Yoshizawa S."/>
            <person name="Kogure K."/>
            <person name="Iwasaki W."/>
        </authorList>
    </citation>
    <scope>NUCLEOTIDE SEQUENCE [LARGE SCALE GENOMIC DNA]</scope>
    <source>
        <strain evidence="2 3">KCTC 12100</strain>
    </source>
</reference>
<feature type="transmembrane region" description="Helical" evidence="1">
    <location>
        <begin position="12"/>
        <end position="32"/>
    </location>
</feature>
<comment type="caution">
    <text evidence="2">The sequence shown here is derived from an EMBL/GenBank/DDBJ whole genome shotgun (WGS) entry which is preliminary data.</text>
</comment>
<evidence type="ECO:0000256" key="1">
    <source>
        <dbReference type="SAM" id="Phobius"/>
    </source>
</evidence>
<dbReference type="Proteomes" id="UP000247345">
    <property type="component" value="Unassembled WGS sequence"/>
</dbReference>
<dbReference type="AlphaFoldDB" id="A0A2P6CF38"/>
<feature type="transmembrane region" description="Helical" evidence="1">
    <location>
        <begin position="141"/>
        <end position="164"/>
    </location>
</feature>
<proteinExistence type="predicted"/>
<keyword evidence="1" id="KW-1133">Transmembrane helix</keyword>
<sequence length="173" mass="19041">MENQADSKSIILNYGLYLGVIGIIVHLILFATGSLLEFQWINSLVSFVAMIALIIIGIKKFREANDGFISWGQGVKIGLGITMISAVIALVYTFLFMNYIDPTFQQQAMELQQQKWLDAGMTEEQVDNAVAMAQKFQSPGILAAIILATSAFFGFIISAIAAAIMKKSEEETY</sequence>
<accession>A0A2P6CF38</accession>
<keyword evidence="1" id="KW-0812">Transmembrane</keyword>
<keyword evidence="3" id="KW-1185">Reference proteome</keyword>
<evidence type="ECO:0000313" key="2">
    <source>
        <dbReference type="EMBL" id="PQJ73521.1"/>
    </source>
</evidence>
<dbReference type="EMBL" id="MSCK01000001">
    <property type="protein sequence ID" value="PQJ73521.1"/>
    <property type="molecule type" value="Genomic_DNA"/>
</dbReference>
<feature type="transmembrane region" description="Helical" evidence="1">
    <location>
        <begin position="79"/>
        <end position="100"/>
    </location>
</feature>
<evidence type="ECO:0000313" key="3">
    <source>
        <dbReference type="Proteomes" id="UP000247345"/>
    </source>
</evidence>
<dbReference type="OrthoDB" id="1122768at2"/>
<gene>
    <name evidence="2" type="ORF">BTO14_09710</name>
</gene>
<name>A0A2P6CF38_9FLAO</name>
<protein>
    <submittedName>
        <fullName evidence="2">DUF4199 domain-containing protein</fullName>
    </submittedName>
</protein>
<feature type="transmembrane region" description="Helical" evidence="1">
    <location>
        <begin position="38"/>
        <end position="58"/>
    </location>
</feature>
<dbReference type="RefSeq" id="WP_105049185.1">
    <property type="nucleotide sequence ID" value="NZ_CP150661.1"/>
</dbReference>